<dbReference type="AlphaFoldDB" id="A0A6G2BAU9"/>
<feature type="region of interest" description="Disordered" evidence="1">
    <location>
        <begin position="1"/>
        <end position="253"/>
    </location>
</feature>
<keyword evidence="2" id="KW-0472">Membrane</keyword>
<reference evidence="4 5" key="1">
    <citation type="submission" date="2019-11" db="EMBL/GenBank/DDBJ databases">
        <authorList>
            <person name="Yuan L."/>
        </authorList>
    </citation>
    <scope>NUCLEOTIDE SEQUENCE [LARGE SCALE GENOMIC DNA]</scope>
    <source>
        <strain evidence="4 5">TRM43335</strain>
    </source>
</reference>
<keyword evidence="2" id="KW-0812">Transmembrane</keyword>
<evidence type="ECO:0000256" key="2">
    <source>
        <dbReference type="SAM" id="Phobius"/>
    </source>
</evidence>
<sequence>MNDRQDPYGPGEPPRTWGYVQEGHDHGPGYDEYGRPLPVDPPRQYDPYRDAGGHGGAAYGTDPHGTDPYGTGAYGTAPHGTDSHGASPYGADVHGTGAYGYAPDPYGTGSPDGYAPGAYGQDAYAPGYAPDHTQGGHPSAPDTGGVDPYGDGWTTAPADTGRPPSGPWVPQQPQGPWYEDGSEGPAGPGREADGGTTAPAPADVPGGGLGDREGPSGPERPGARDDGPDAPDGEYRTEEFSFVEEQDEESEDVIDWLKFSESRTERREEAKRRGRNRMVALAAVLAVALVAGVGWLWYAGVLPGASEGGDAEQAAGGAQKRQVIVVHLREIDGGETSTVLLVDNETARRGTTVLLPNSLAVSSGTGGGGTTLGKAFESEGAAATRDALGLLLGTEIRGTWRLDTPYLHSWVDLVGGITLDADTTVPGAEKGDDPLVEQGKDRDLDGEAAVAYATHRADGEPQTEQLARFGQVVQATLTKMSDDPATATKTVRALTQILDPSLTDAQLGASLAELAGYAKKGDYSTELLPVEDDGTLSDETGRSLVKDILGGTVKNTDPDATPRVSLRDAGGDEDAATAARVALVNGGYTVVGAGSAGSTQATTRVTYSDEANRAKAVEVARTLGLSEEAVSQGRGAANADVTVVLGKDYEPRG</sequence>
<accession>A0A6G2BAU9</accession>
<comment type="caution">
    <text evidence="4">The sequence shown here is derived from an EMBL/GenBank/DDBJ whole genome shotgun (WGS) entry which is preliminary data.</text>
</comment>
<dbReference type="Gene3D" id="3.40.630.190">
    <property type="entry name" value="LCP protein"/>
    <property type="match status" value="1"/>
</dbReference>
<evidence type="ECO:0000313" key="4">
    <source>
        <dbReference type="EMBL" id="MTE19022.1"/>
    </source>
</evidence>
<feature type="transmembrane region" description="Helical" evidence="2">
    <location>
        <begin position="278"/>
        <end position="298"/>
    </location>
</feature>
<protein>
    <submittedName>
        <fullName evidence="4">LytR family transcriptional regulator</fullName>
    </submittedName>
</protein>
<gene>
    <name evidence="4" type="ORF">F0L17_07735</name>
</gene>
<dbReference type="EMBL" id="WIXO01000001">
    <property type="protein sequence ID" value="MTE19022.1"/>
    <property type="molecule type" value="Genomic_DNA"/>
</dbReference>
<feature type="compositionally biased region" description="Basic and acidic residues" evidence="1">
    <location>
        <begin position="22"/>
        <end position="34"/>
    </location>
</feature>
<keyword evidence="5" id="KW-1185">Reference proteome</keyword>
<keyword evidence="2" id="KW-1133">Transmembrane helix</keyword>
<dbReference type="PANTHER" id="PTHR33392">
    <property type="entry name" value="POLYISOPRENYL-TEICHOIC ACID--PEPTIDOGLYCAN TEICHOIC ACID TRANSFERASE TAGU"/>
    <property type="match status" value="1"/>
</dbReference>
<feature type="compositionally biased region" description="Acidic residues" evidence="1">
    <location>
        <begin position="241"/>
        <end position="253"/>
    </location>
</feature>
<organism evidence="4 5">
    <name type="scientific">Streptomyces taklimakanensis</name>
    <dbReference type="NCBI Taxonomy" id="2569853"/>
    <lineage>
        <taxon>Bacteria</taxon>
        <taxon>Bacillati</taxon>
        <taxon>Actinomycetota</taxon>
        <taxon>Actinomycetes</taxon>
        <taxon>Kitasatosporales</taxon>
        <taxon>Streptomycetaceae</taxon>
        <taxon>Streptomyces</taxon>
    </lineage>
</organism>
<feature type="compositionally biased region" description="Basic and acidic residues" evidence="1">
    <location>
        <begin position="221"/>
        <end position="239"/>
    </location>
</feature>
<feature type="region of interest" description="Disordered" evidence="1">
    <location>
        <begin position="553"/>
        <end position="572"/>
    </location>
</feature>
<dbReference type="Gene3D" id="3.30.70.2390">
    <property type="match status" value="1"/>
</dbReference>
<feature type="compositionally biased region" description="Low complexity" evidence="1">
    <location>
        <begin position="168"/>
        <end position="177"/>
    </location>
</feature>
<dbReference type="InterPro" id="IPR027381">
    <property type="entry name" value="LytR/CpsA/Psr_C"/>
</dbReference>
<dbReference type="Pfam" id="PF13399">
    <property type="entry name" value="LytR_C"/>
    <property type="match status" value="1"/>
</dbReference>
<dbReference type="Proteomes" id="UP000473014">
    <property type="component" value="Unassembled WGS sequence"/>
</dbReference>
<evidence type="ECO:0000313" key="5">
    <source>
        <dbReference type="Proteomes" id="UP000473014"/>
    </source>
</evidence>
<proteinExistence type="predicted"/>
<dbReference type="PANTHER" id="PTHR33392:SF6">
    <property type="entry name" value="POLYISOPRENYL-TEICHOIC ACID--PEPTIDOGLYCAN TEICHOIC ACID TRANSFERASE TAGU"/>
    <property type="match status" value="1"/>
</dbReference>
<evidence type="ECO:0000256" key="1">
    <source>
        <dbReference type="SAM" id="MobiDB-lite"/>
    </source>
</evidence>
<dbReference type="RefSeq" id="WP_162465936.1">
    <property type="nucleotide sequence ID" value="NZ_WIXO01000001.1"/>
</dbReference>
<feature type="domain" description="LytR/CpsA/Psr regulator C-terminal" evidence="3">
    <location>
        <begin position="563"/>
        <end position="649"/>
    </location>
</feature>
<evidence type="ECO:0000259" key="3">
    <source>
        <dbReference type="Pfam" id="PF13399"/>
    </source>
</evidence>
<dbReference type="InterPro" id="IPR050922">
    <property type="entry name" value="LytR/CpsA/Psr_CW_biosynth"/>
</dbReference>
<name>A0A6G2BAU9_9ACTN</name>